<dbReference type="Proteomes" id="UP000516117">
    <property type="component" value="Chromosome"/>
</dbReference>
<protein>
    <submittedName>
        <fullName evidence="1">Uncharacterized protein</fullName>
    </submittedName>
</protein>
<evidence type="ECO:0000313" key="1">
    <source>
        <dbReference type="EMBL" id="QNP55578.1"/>
    </source>
</evidence>
<sequence>MLITATDVAMIARVRRPVVSVWRKRYVGVDAFPEPVADGAFDAAHVVAWLAEHGRGNNRQPERMLPLLTMLSEARADVTRAMDLSAVLAFRAAFGETLVDHLSDAPGRAIDAVERLDRLTCFAREVRALGDELPRTALAVDAFLDERFGAADAMQWFTDDCLVRHLPLFGAAALSAEAAELIAHAALTLTDGAGGRGLLDAAGTGFAWLSRLPAEWPGRVGIRLDESPVGRHTRRVLQTGDWDTYAVADERGWGVAVHAALDADDAELFRRAALVDDDQIRLLVGPARLLCDETGDVVARDELLRDGVVRAVVKLPAGCRPAHPREALAMWLVAERDELPFEHHRTFVADLTGVALTAELIGDLARDLAVAALDAAVQQHRSWRVLRPVLTRHLLARGGSLVAVSAVPARRAAADFSADELPAMAAQLGLAGFPALSRGPGTGRREVSAQAGIADGWLRLVSGSRLPLAELGNGDLAVWTVAEGRLDRSVGVDRLTALAHRRAWLTRPGDVIIGPGPSAVVDAHGGSLVAAPPGPCV</sequence>
<name>A0A7H0H4W2_9ACTN</name>
<gene>
    <name evidence="1" type="ORF">H9L22_15610</name>
</gene>
<dbReference type="EMBL" id="CP060789">
    <property type="protein sequence ID" value="QNP55578.1"/>
    <property type="molecule type" value="Genomic_DNA"/>
</dbReference>
<dbReference type="AlphaFoldDB" id="A0A7H0H4W2"/>
<dbReference type="RefSeq" id="WP_187720708.1">
    <property type="nucleotide sequence ID" value="NZ_CP060789.1"/>
</dbReference>
<evidence type="ECO:0000313" key="2">
    <source>
        <dbReference type="Proteomes" id="UP000516117"/>
    </source>
</evidence>
<accession>A0A7H0H4W2</accession>
<proteinExistence type="predicted"/>
<reference evidence="1 2" key="1">
    <citation type="submission" date="2020-08" db="EMBL/GenBank/DDBJ databases">
        <title>Genome sequence of Tessaracoccus defluvii JCM 17540T.</title>
        <authorList>
            <person name="Hyun D.-W."/>
            <person name="Bae J.-W."/>
        </authorList>
    </citation>
    <scope>NUCLEOTIDE SEQUENCE [LARGE SCALE GENOMIC DNA]</scope>
    <source>
        <strain evidence="1 2">JCM 17540</strain>
    </source>
</reference>
<dbReference type="KEGG" id="tdf:H9L22_15610"/>
<keyword evidence="2" id="KW-1185">Reference proteome</keyword>
<organism evidence="1 2">
    <name type="scientific">Tessaracoccus defluvii</name>
    <dbReference type="NCBI Taxonomy" id="1285901"/>
    <lineage>
        <taxon>Bacteria</taxon>
        <taxon>Bacillati</taxon>
        <taxon>Actinomycetota</taxon>
        <taxon>Actinomycetes</taxon>
        <taxon>Propionibacteriales</taxon>
        <taxon>Propionibacteriaceae</taxon>
        <taxon>Tessaracoccus</taxon>
    </lineage>
</organism>